<evidence type="ECO:0000256" key="1">
    <source>
        <dbReference type="SAM" id="MobiDB-lite"/>
    </source>
</evidence>
<name>A0ABU3B4K0_9GAMM</name>
<dbReference type="EMBL" id="JAVRHY010000002">
    <property type="protein sequence ID" value="MDT0617381.1"/>
    <property type="molecule type" value="Genomic_DNA"/>
</dbReference>
<dbReference type="InterPro" id="IPR057691">
    <property type="entry name" value="DUF7931"/>
</dbReference>
<keyword evidence="4" id="KW-1185">Reference proteome</keyword>
<evidence type="ECO:0000313" key="4">
    <source>
        <dbReference type="Proteomes" id="UP001259982"/>
    </source>
</evidence>
<reference evidence="3 4" key="1">
    <citation type="submission" date="2023-09" db="EMBL/GenBank/DDBJ databases">
        <authorList>
            <person name="Rey-Velasco X."/>
        </authorList>
    </citation>
    <scope>NUCLEOTIDE SEQUENCE [LARGE SCALE GENOMIC DNA]</scope>
    <source>
        <strain evidence="3 4">P385</strain>
    </source>
</reference>
<evidence type="ECO:0000259" key="2">
    <source>
        <dbReference type="Pfam" id="PF25559"/>
    </source>
</evidence>
<organism evidence="3 4">
    <name type="scientific">Spectribacter acetivorans</name>
    <dbReference type="NCBI Taxonomy" id="3075603"/>
    <lineage>
        <taxon>Bacteria</taxon>
        <taxon>Pseudomonadati</taxon>
        <taxon>Pseudomonadota</taxon>
        <taxon>Gammaproteobacteria</taxon>
        <taxon>Salinisphaerales</taxon>
        <taxon>Salinisphaeraceae</taxon>
        <taxon>Spectribacter</taxon>
    </lineage>
</organism>
<evidence type="ECO:0000313" key="3">
    <source>
        <dbReference type="EMBL" id="MDT0617381.1"/>
    </source>
</evidence>
<dbReference type="Proteomes" id="UP001259982">
    <property type="component" value="Unassembled WGS sequence"/>
</dbReference>
<protein>
    <recommendedName>
        <fullName evidence="2">DUF7931 domain-containing protein</fullName>
    </recommendedName>
</protein>
<sequence length="151" mass="16491">MARLACDAAELVGRTRRHLDLYSHELPADVYATEAFCEAVKQLVIGAPRHARVRILVADTRPAARGHALVTLGQTLSSAIEFRTPAPNATSWFAECLIADAASGLTQRERRAMTPPQTLSPPEARTRAGEFDTRWQAALPASDLRRLYLGG</sequence>
<gene>
    <name evidence="3" type="ORF">RM531_02740</name>
</gene>
<accession>A0ABU3B4K0</accession>
<comment type="caution">
    <text evidence="3">The sequence shown here is derived from an EMBL/GenBank/DDBJ whole genome shotgun (WGS) entry which is preliminary data.</text>
</comment>
<feature type="domain" description="DUF7931" evidence="2">
    <location>
        <begin position="8"/>
        <end position="147"/>
    </location>
</feature>
<feature type="region of interest" description="Disordered" evidence="1">
    <location>
        <begin position="107"/>
        <end position="130"/>
    </location>
</feature>
<dbReference type="Pfam" id="PF25559">
    <property type="entry name" value="DUF7931"/>
    <property type="match status" value="1"/>
</dbReference>
<proteinExistence type="predicted"/>
<dbReference type="RefSeq" id="WP_311657123.1">
    <property type="nucleotide sequence ID" value="NZ_JAVRHY010000002.1"/>
</dbReference>